<proteinExistence type="inferred from homology"/>
<comment type="function">
    <text evidence="7">Functions as a peptidoglycan terminase that cleaves nascent peptidoglycan strands endolytically to terminate their elongation.</text>
</comment>
<comment type="similarity">
    <text evidence="7">Belongs to the transglycosylase MltG family.</text>
</comment>
<evidence type="ECO:0000256" key="7">
    <source>
        <dbReference type="HAMAP-Rule" id="MF_02065"/>
    </source>
</evidence>
<dbReference type="RefSeq" id="WP_225697376.1">
    <property type="nucleotide sequence ID" value="NZ_JAIXNE010000001.1"/>
</dbReference>
<evidence type="ECO:0000256" key="3">
    <source>
        <dbReference type="ARBA" id="ARBA00022989"/>
    </source>
</evidence>
<dbReference type="CDD" id="cd08010">
    <property type="entry name" value="MltG_like"/>
    <property type="match status" value="1"/>
</dbReference>
<dbReference type="NCBIfam" id="TIGR00247">
    <property type="entry name" value="endolytic transglycosylase MltG"/>
    <property type="match status" value="1"/>
</dbReference>
<comment type="catalytic activity">
    <reaction evidence="7">
        <text>a peptidoglycan chain = a peptidoglycan chain with N-acetyl-1,6-anhydromuramyl-[peptide] at the reducing end + a peptidoglycan chain with N-acetylglucosamine at the non-reducing end.</text>
        <dbReference type="EC" id="4.2.2.29"/>
    </reaction>
</comment>
<dbReference type="PANTHER" id="PTHR30518">
    <property type="entry name" value="ENDOLYTIC MUREIN TRANSGLYCOSYLASE"/>
    <property type="match status" value="1"/>
</dbReference>
<dbReference type="EMBL" id="JAIXNE010000001">
    <property type="protein sequence ID" value="MCA6074281.1"/>
    <property type="molecule type" value="Genomic_DNA"/>
</dbReference>
<evidence type="ECO:0000256" key="4">
    <source>
        <dbReference type="ARBA" id="ARBA00023136"/>
    </source>
</evidence>
<evidence type="ECO:0000256" key="2">
    <source>
        <dbReference type="ARBA" id="ARBA00022692"/>
    </source>
</evidence>
<dbReference type="AlphaFoldDB" id="A0A9X1KZ41"/>
<evidence type="ECO:0000313" key="8">
    <source>
        <dbReference type="EMBL" id="MCA6074281.1"/>
    </source>
</evidence>
<keyword evidence="2 7" id="KW-0812">Transmembrane</keyword>
<keyword evidence="3 7" id="KW-1133">Transmembrane helix</keyword>
<keyword evidence="5 7" id="KW-0456">Lyase</keyword>
<dbReference type="Pfam" id="PF02618">
    <property type="entry name" value="YceG"/>
    <property type="match status" value="1"/>
</dbReference>
<keyword evidence="6 7" id="KW-0961">Cell wall biogenesis/degradation</keyword>
<accession>A0A9X1KZ41</accession>
<gene>
    <name evidence="7 8" type="primary">mltG</name>
    <name evidence="8" type="ORF">LDX50_05345</name>
</gene>
<feature type="site" description="Important for catalytic activity" evidence="7">
    <location>
        <position position="219"/>
    </location>
</feature>
<sequence length="352" mass="40382">MKRKKIFVVFLLLFSILLTSFGFWTYQMLYSPNILVDREDRTLIVPRGETFKSLQSRLYDANIVNDMVSFSFLAKLMNYDEQVKPGRYVMEANMTNLQAIRMLRAGKQEPVNITFNNVRLISDLAPKITANILLTEDEFNDALNAYVANNDEGFNHESIIGMFIPNTYEVYFDITADGLIERMNREYHNFWNEERLAKADSLGLTPAEVSVLASIVQAESIKPDESPVIAGLYINRLKRNIALQADPTLVFASGDFTLKRVLNVHKEIDSPYNTYMYPGLPPGPINMPTIRTLDAVLNYEDHSYLYMCAREDFSGYHNFATNLNQHLINAQRYQRALTIEQRKARAQAAQTN</sequence>
<dbReference type="GO" id="GO:0008932">
    <property type="term" value="F:lytic endotransglycosylase activity"/>
    <property type="evidence" value="ECO:0007669"/>
    <property type="project" value="UniProtKB-UniRule"/>
</dbReference>
<keyword evidence="4 7" id="KW-0472">Membrane</keyword>
<dbReference type="GO" id="GO:0005886">
    <property type="term" value="C:plasma membrane"/>
    <property type="evidence" value="ECO:0007669"/>
    <property type="project" value="UniProtKB-UniRule"/>
</dbReference>
<evidence type="ECO:0000256" key="5">
    <source>
        <dbReference type="ARBA" id="ARBA00023239"/>
    </source>
</evidence>
<reference evidence="8" key="1">
    <citation type="submission" date="2021-09" db="EMBL/GenBank/DDBJ databases">
        <title>Fulvivirga sp. isolated from coastal sediment.</title>
        <authorList>
            <person name="Yu H."/>
        </authorList>
    </citation>
    <scope>NUCLEOTIDE SEQUENCE</scope>
    <source>
        <strain evidence="8">1062</strain>
    </source>
</reference>
<protein>
    <recommendedName>
        <fullName evidence="7">Endolytic murein transglycosylase</fullName>
        <ecNumber evidence="7">4.2.2.29</ecNumber>
    </recommendedName>
    <alternativeName>
        <fullName evidence="7">Peptidoglycan lytic transglycosylase</fullName>
    </alternativeName>
    <alternativeName>
        <fullName evidence="7">Peptidoglycan polymerization terminase</fullName>
    </alternativeName>
</protein>
<dbReference type="GO" id="GO:0009252">
    <property type="term" value="P:peptidoglycan biosynthetic process"/>
    <property type="evidence" value="ECO:0007669"/>
    <property type="project" value="UniProtKB-UniRule"/>
</dbReference>
<dbReference type="GO" id="GO:0071555">
    <property type="term" value="P:cell wall organization"/>
    <property type="evidence" value="ECO:0007669"/>
    <property type="project" value="UniProtKB-KW"/>
</dbReference>
<dbReference type="PANTHER" id="PTHR30518:SF2">
    <property type="entry name" value="ENDOLYTIC MUREIN TRANSGLYCOSYLASE"/>
    <property type="match status" value="1"/>
</dbReference>
<organism evidence="8 9">
    <name type="scientific">Fulvivirga sedimenti</name>
    <dbReference type="NCBI Taxonomy" id="2879465"/>
    <lineage>
        <taxon>Bacteria</taxon>
        <taxon>Pseudomonadati</taxon>
        <taxon>Bacteroidota</taxon>
        <taxon>Cytophagia</taxon>
        <taxon>Cytophagales</taxon>
        <taxon>Fulvivirgaceae</taxon>
        <taxon>Fulvivirga</taxon>
    </lineage>
</organism>
<comment type="caution">
    <text evidence="8">The sequence shown here is derived from an EMBL/GenBank/DDBJ whole genome shotgun (WGS) entry which is preliminary data.</text>
</comment>
<evidence type="ECO:0000313" key="9">
    <source>
        <dbReference type="Proteomes" id="UP001139409"/>
    </source>
</evidence>
<dbReference type="HAMAP" id="MF_02065">
    <property type="entry name" value="MltG"/>
    <property type="match status" value="1"/>
</dbReference>
<dbReference type="InterPro" id="IPR003770">
    <property type="entry name" value="MLTG-like"/>
</dbReference>
<dbReference type="Gene3D" id="3.30.160.60">
    <property type="entry name" value="Classic Zinc Finger"/>
    <property type="match status" value="1"/>
</dbReference>
<keyword evidence="1 7" id="KW-1003">Cell membrane</keyword>
<name>A0A9X1KZ41_9BACT</name>
<dbReference type="Gene3D" id="3.30.1490.480">
    <property type="entry name" value="Endolytic murein transglycosylase"/>
    <property type="match status" value="1"/>
</dbReference>
<dbReference type="EC" id="4.2.2.29" evidence="7"/>
<keyword evidence="9" id="KW-1185">Reference proteome</keyword>
<evidence type="ECO:0000256" key="6">
    <source>
        <dbReference type="ARBA" id="ARBA00023316"/>
    </source>
</evidence>
<evidence type="ECO:0000256" key="1">
    <source>
        <dbReference type="ARBA" id="ARBA00022475"/>
    </source>
</evidence>
<dbReference type="Proteomes" id="UP001139409">
    <property type="component" value="Unassembled WGS sequence"/>
</dbReference>